<dbReference type="PROSITE" id="PS52016">
    <property type="entry name" value="TONB_DEPENDENT_REC_3"/>
    <property type="match status" value="1"/>
</dbReference>
<keyword evidence="1" id="KW-0813">Transport</keyword>
<dbReference type="RefSeq" id="WP_264140191.1">
    <property type="nucleotide sequence ID" value="NZ_JAOYOD010000001.1"/>
</dbReference>
<keyword evidence="3" id="KW-0675">Receptor</keyword>
<keyword evidence="1" id="KW-0472">Membrane</keyword>
<comment type="caution">
    <text evidence="3">The sequence shown here is derived from an EMBL/GenBank/DDBJ whole genome shotgun (WGS) entry which is preliminary data.</text>
</comment>
<reference evidence="3 4" key="1">
    <citation type="submission" date="2022-10" db="EMBL/GenBank/DDBJ databases">
        <title>Comparative genomics and taxonomic characterization of three novel marine species of genus Reichenbachiella exhibiting antioxidant and polysaccharide degradation activities.</title>
        <authorList>
            <person name="Muhammad N."/>
            <person name="Lee Y.-J."/>
            <person name="Ko J."/>
            <person name="Kim S.-G."/>
        </authorList>
    </citation>
    <scope>NUCLEOTIDE SEQUENCE [LARGE SCALE GENOMIC DNA]</scope>
    <source>
        <strain evidence="3 4">ABR2-5</strain>
    </source>
</reference>
<protein>
    <submittedName>
        <fullName evidence="3">TonB-dependent receptor</fullName>
    </submittedName>
</protein>
<dbReference type="InterPro" id="IPR023996">
    <property type="entry name" value="TonB-dep_OMP_SusC/RagA"/>
</dbReference>
<evidence type="ECO:0000313" key="4">
    <source>
        <dbReference type="Proteomes" id="UP001300692"/>
    </source>
</evidence>
<dbReference type="Pfam" id="PF07715">
    <property type="entry name" value="Plug"/>
    <property type="match status" value="1"/>
</dbReference>
<comment type="subcellular location">
    <subcellularLocation>
        <location evidence="1">Cell outer membrane</location>
        <topology evidence="1">Multi-pass membrane protein</topology>
    </subcellularLocation>
</comment>
<keyword evidence="1" id="KW-0812">Transmembrane</keyword>
<proteinExistence type="inferred from homology"/>
<keyword evidence="1" id="KW-0998">Cell outer membrane</keyword>
<comment type="similarity">
    <text evidence="1">Belongs to the TonB-dependent receptor family.</text>
</comment>
<dbReference type="InterPro" id="IPR039426">
    <property type="entry name" value="TonB-dep_rcpt-like"/>
</dbReference>
<accession>A0ABT3CZZ6</accession>
<dbReference type="InterPro" id="IPR037066">
    <property type="entry name" value="Plug_dom_sf"/>
</dbReference>
<gene>
    <name evidence="3" type="ORF">N7U62_21565</name>
</gene>
<dbReference type="SUPFAM" id="SSF49464">
    <property type="entry name" value="Carboxypeptidase regulatory domain-like"/>
    <property type="match status" value="1"/>
</dbReference>
<feature type="domain" description="TonB-dependent receptor plug" evidence="2">
    <location>
        <begin position="114"/>
        <end position="226"/>
    </location>
</feature>
<dbReference type="SUPFAM" id="SSF56935">
    <property type="entry name" value="Porins"/>
    <property type="match status" value="1"/>
</dbReference>
<dbReference type="EMBL" id="JAOYOD010000001">
    <property type="protein sequence ID" value="MCV9389268.1"/>
    <property type="molecule type" value="Genomic_DNA"/>
</dbReference>
<keyword evidence="1" id="KW-1134">Transmembrane beta strand</keyword>
<name>A0ABT3CZZ6_9BACT</name>
<dbReference type="NCBIfam" id="TIGR04056">
    <property type="entry name" value="OMP_RagA_SusC"/>
    <property type="match status" value="1"/>
</dbReference>
<dbReference type="Proteomes" id="UP001300692">
    <property type="component" value="Unassembled WGS sequence"/>
</dbReference>
<evidence type="ECO:0000256" key="1">
    <source>
        <dbReference type="PROSITE-ProRule" id="PRU01360"/>
    </source>
</evidence>
<dbReference type="Gene3D" id="2.170.130.10">
    <property type="entry name" value="TonB-dependent receptor, plug domain"/>
    <property type="match status" value="1"/>
</dbReference>
<dbReference type="InterPro" id="IPR023997">
    <property type="entry name" value="TonB-dep_OMP_SusC/RagA_CS"/>
</dbReference>
<dbReference type="InterPro" id="IPR012910">
    <property type="entry name" value="Plug_dom"/>
</dbReference>
<evidence type="ECO:0000259" key="2">
    <source>
        <dbReference type="Pfam" id="PF07715"/>
    </source>
</evidence>
<dbReference type="Gene3D" id="2.60.40.1120">
    <property type="entry name" value="Carboxypeptidase-like, regulatory domain"/>
    <property type="match status" value="1"/>
</dbReference>
<keyword evidence="4" id="KW-1185">Reference proteome</keyword>
<dbReference type="InterPro" id="IPR008969">
    <property type="entry name" value="CarboxyPept-like_regulatory"/>
</dbReference>
<evidence type="ECO:0000313" key="3">
    <source>
        <dbReference type="EMBL" id="MCV9389268.1"/>
    </source>
</evidence>
<sequence length="1050" mass="116698">MKRLFTMMGIMCCVLMESFGQNITVSGTVLGDDGGDPLPGATVVVKGTTTGTVTDIDGNYILSAPADATLVVSFIGYIKQEVPVGAQKTIDVSLSLDAAELEEVVVVGYGSQKKEAVTGAISQVEGDILMQRGPMANLTESLSGSIPGVTVLTSSGIPGGDQGDGYGGNEILIRGKNTWNNSSPLVLVDGIERNMNDVDPNDVATLTVLKDASATAVYGVKGANGVILITTKRGQIGKPTLKIDANMAFKSVSRIPRTLGSYEGLEARNAAIVNELGTNPTSWDFYTPQHELELYRSQQYPDGFNDTDWADQMLKDYGKSYKVNLGVSGGTDFVKYYGSLGYLNDGDILQTENVGQGYNPEFKYERFNFRSNFDFSLTESTKFTVNLSGYLGNQQRTGGSIHSFWYGVYAHPNDHPVLQYEDGTYGEGVQYERFGENEYVQLNFNGLKRDIRSEVLSDFKLEQDLGMFIEGLKLGGQFSFDNYFQTIGSSINDDGVATKYVDPAYYLQENADIEDYTTYFFTNDYSNSSHGFDFYDQPLQYSPEYVNGNSLGKSKRNMTYRVNLNYNRSFDKHTVTGLALFQRESGVNFNRDGWPTKREDWVGRLTYGYDKRYNVEFNGAYNGSDQFGDGKKFDFFPSVAVAWTASNEKFFKENLEWFSLLKFRYSDGIVGNDKVAGNARWLYNTNWEQGGNPTYGNNSNWAFGYPTSQAGPTYYREGTPGNPFVQWETARKQNLGIETGFFNNIITANVDLFKEHRTNILMQGNQRSVPIFFGNDAPAANLGETKSQGYEFTINYNNNHGDFAYWASFNYAHVIDETIAREDPELTPDYQKREGYQIGQTTSSISTGIIDSWDELYTGVVGENNDFLLPGDYRLLDYNGDGVINGNDNTLYGYPNRPQNTYNLTAGASYKGVSLTVTFYGAYNITTNIRLDEFAFNSSSIYQSQLDDTWSPEYGNQDPSLRALSFAKGSADGQYNKVDASFLRLKTAELAYSLPSALISKAGLSNARVFVNGNNLILWSDMQVDLEGKDYDVKNYPVTKQINFGVSISF</sequence>
<dbReference type="Pfam" id="PF13715">
    <property type="entry name" value="CarbopepD_reg_2"/>
    <property type="match status" value="1"/>
</dbReference>
<organism evidence="3 4">
    <name type="scientific">Reichenbachiella ulvae</name>
    <dbReference type="NCBI Taxonomy" id="2980104"/>
    <lineage>
        <taxon>Bacteria</taxon>
        <taxon>Pseudomonadati</taxon>
        <taxon>Bacteroidota</taxon>
        <taxon>Cytophagia</taxon>
        <taxon>Cytophagales</taxon>
        <taxon>Reichenbachiellaceae</taxon>
        <taxon>Reichenbachiella</taxon>
    </lineage>
</organism>
<dbReference type="NCBIfam" id="TIGR04057">
    <property type="entry name" value="SusC_RagA_signa"/>
    <property type="match status" value="1"/>
</dbReference>